<dbReference type="Pfam" id="PF01734">
    <property type="entry name" value="Patatin"/>
    <property type="match status" value="1"/>
</dbReference>
<evidence type="ECO:0000259" key="3">
    <source>
        <dbReference type="PROSITE" id="PS51635"/>
    </source>
</evidence>
<reference evidence="4 5" key="1">
    <citation type="submission" date="2021-01" db="EMBL/GenBank/DDBJ databases">
        <title>Genomic Encyclopedia of Type Strains, Phase IV (KMG-IV): sequencing the most valuable type-strain genomes for metagenomic binning, comparative biology and taxonomic classification.</title>
        <authorList>
            <person name="Goeker M."/>
        </authorList>
    </citation>
    <scope>NUCLEOTIDE SEQUENCE [LARGE SCALE GENOMIC DNA]</scope>
    <source>
        <strain evidence="4 5">DSM 28236</strain>
    </source>
</reference>
<accession>A0ABS2Q222</accession>
<dbReference type="RefSeq" id="WP_205004224.1">
    <property type="nucleotide sequence ID" value="NZ_JAFBER010000019.1"/>
</dbReference>
<dbReference type="SUPFAM" id="SSF52151">
    <property type="entry name" value="FabD/lysophospholipase-like"/>
    <property type="match status" value="1"/>
</dbReference>
<keyword evidence="1 2" id="KW-0443">Lipid metabolism</keyword>
<keyword evidence="5" id="KW-1185">Reference proteome</keyword>
<dbReference type="Gene3D" id="3.40.1090.10">
    <property type="entry name" value="Cytosolic phospholipase A2 catalytic domain"/>
    <property type="match status" value="1"/>
</dbReference>
<sequence length="294" mass="33454">MWIDGVFSGGGVKGFAFVGALEVIEKAGFRFRRVAGTSAGSIIAALLAAGYTSEEIHYHMENMHPDIFLDKKSFFRFPFFKWLTLYWKMGLFKGNVLEKWMKDLLYDKGVESFSDLGTDTLKIIASDLSRGSLVVIPDDLVHYGIDPDKFSVARAVRMSCGLPFFYEPITLYNQKGEKCLIVDGGVLSNFPLFVFDTQNNLPVRPFLGFQLSGQSEMFTAKKIKNAVDLFHRLFLTMKEAHDAKYISKYAASNIIFIPVDKVHTADFKLTKEDRDELVNIGRKRAEKFLKKWTY</sequence>
<keyword evidence="2" id="KW-0378">Hydrolase</keyword>
<feature type="domain" description="PNPLA" evidence="3">
    <location>
        <begin position="5"/>
        <end position="196"/>
    </location>
</feature>
<dbReference type="InterPro" id="IPR002641">
    <property type="entry name" value="PNPLA_dom"/>
</dbReference>
<organism evidence="4 5">
    <name type="scientific">Scopulibacillus daqui</name>
    <dbReference type="NCBI Taxonomy" id="1469162"/>
    <lineage>
        <taxon>Bacteria</taxon>
        <taxon>Bacillati</taxon>
        <taxon>Bacillota</taxon>
        <taxon>Bacilli</taxon>
        <taxon>Bacillales</taxon>
        <taxon>Sporolactobacillaceae</taxon>
        <taxon>Scopulibacillus</taxon>
    </lineage>
</organism>
<dbReference type="PROSITE" id="PS51635">
    <property type="entry name" value="PNPLA"/>
    <property type="match status" value="1"/>
</dbReference>
<feature type="short sequence motif" description="GXSXG" evidence="2">
    <location>
        <begin position="36"/>
        <end position="40"/>
    </location>
</feature>
<feature type="short sequence motif" description="GXGXXG" evidence="2">
    <location>
        <begin position="9"/>
        <end position="14"/>
    </location>
</feature>
<gene>
    <name evidence="4" type="ORF">JOD45_002566</name>
</gene>
<feature type="active site" description="Nucleophile" evidence="2">
    <location>
        <position position="38"/>
    </location>
</feature>
<dbReference type="CDD" id="cd07207">
    <property type="entry name" value="Pat_ExoU_VipD_like"/>
    <property type="match status" value="1"/>
</dbReference>
<comment type="caution">
    <text evidence="4">The sequence shown here is derived from an EMBL/GenBank/DDBJ whole genome shotgun (WGS) entry which is preliminary data.</text>
</comment>
<keyword evidence="2" id="KW-0442">Lipid degradation</keyword>
<dbReference type="PANTHER" id="PTHR46394">
    <property type="entry name" value="ANNEXIN"/>
    <property type="match status" value="1"/>
</dbReference>
<name>A0ABS2Q222_9BACL</name>
<dbReference type="InterPro" id="IPR052580">
    <property type="entry name" value="Lipid_Hydrolase"/>
</dbReference>
<dbReference type="PANTHER" id="PTHR46394:SF1">
    <property type="entry name" value="PNPLA DOMAIN-CONTAINING PROTEIN"/>
    <property type="match status" value="1"/>
</dbReference>
<feature type="active site" description="Proton acceptor" evidence="2">
    <location>
        <position position="183"/>
    </location>
</feature>
<evidence type="ECO:0000256" key="2">
    <source>
        <dbReference type="PROSITE-ProRule" id="PRU01161"/>
    </source>
</evidence>
<feature type="short sequence motif" description="DGA/G" evidence="2">
    <location>
        <begin position="183"/>
        <end position="185"/>
    </location>
</feature>
<evidence type="ECO:0000313" key="4">
    <source>
        <dbReference type="EMBL" id="MBM7646338.1"/>
    </source>
</evidence>
<dbReference type="Proteomes" id="UP000808914">
    <property type="component" value="Unassembled WGS sequence"/>
</dbReference>
<proteinExistence type="predicted"/>
<evidence type="ECO:0000313" key="5">
    <source>
        <dbReference type="Proteomes" id="UP000808914"/>
    </source>
</evidence>
<dbReference type="EMBL" id="JAFBER010000019">
    <property type="protein sequence ID" value="MBM7646338.1"/>
    <property type="molecule type" value="Genomic_DNA"/>
</dbReference>
<evidence type="ECO:0000256" key="1">
    <source>
        <dbReference type="ARBA" id="ARBA00023098"/>
    </source>
</evidence>
<dbReference type="InterPro" id="IPR016035">
    <property type="entry name" value="Acyl_Trfase/lysoPLipase"/>
</dbReference>
<protein>
    <submittedName>
        <fullName evidence="4">NTE family protein</fullName>
    </submittedName>
</protein>